<dbReference type="Pfam" id="PF12867">
    <property type="entry name" value="DinB_2"/>
    <property type="match status" value="1"/>
</dbReference>
<gene>
    <name evidence="2" type="ORF">KTC_18380</name>
</gene>
<dbReference type="Gene3D" id="1.20.120.450">
    <property type="entry name" value="dinb family like domain"/>
    <property type="match status" value="1"/>
</dbReference>
<accession>A0A455SF49</accession>
<dbReference type="InterPro" id="IPR024775">
    <property type="entry name" value="DinB-like"/>
</dbReference>
<dbReference type="SUPFAM" id="SSF109854">
    <property type="entry name" value="DinB/YfiT-like putative metalloenzymes"/>
    <property type="match status" value="1"/>
</dbReference>
<organism evidence="2">
    <name type="scientific">Thermosporothrix sp. COM3</name>
    <dbReference type="NCBI Taxonomy" id="2490863"/>
    <lineage>
        <taxon>Bacteria</taxon>
        <taxon>Bacillati</taxon>
        <taxon>Chloroflexota</taxon>
        <taxon>Ktedonobacteria</taxon>
        <taxon>Ktedonobacterales</taxon>
        <taxon>Thermosporotrichaceae</taxon>
        <taxon>Thermosporothrix</taxon>
    </lineage>
</organism>
<name>A0A455SF49_9CHLR</name>
<evidence type="ECO:0000313" key="2">
    <source>
        <dbReference type="EMBL" id="BBH87087.1"/>
    </source>
</evidence>
<dbReference type="AlphaFoldDB" id="A0A455SF49"/>
<proteinExistence type="predicted"/>
<feature type="domain" description="DinB-like" evidence="1">
    <location>
        <begin position="21"/>
        <end position="144"/>
    </location>
</feature>
<reference evidence="2" key="1">
    <citation type="submission" date="2018-12" db="EMBL/GenBank/DDBJ databases">
        <title>Novel natural products biosynthetic potential of the class Ktedonobacteria.</title>
        <authorList>
            <person name="Zheng Y."/>
            <person name="Saitou A."/>
            <person name="Wang C.M."/>
            <person name="Toyoda A."/>
            <person name="Minakuchi Y."/>
            <person name="Sekiguchi Y."/>
            <person name="Ueda K."/>
            <person name="Takano H."/>
            <person name="Sakai Y."/>
            <person name="Yokota A."/>
            <person name="Yabe S."/>
        </authorList>
    </citation>
    <scope>NUCLEOTIDE SEQUENCE</scope>
    <source>
        <strain evidence="2">COM3</strain>
    </source>
</reference>
<sequence>MMSKIPSREASLFCHSILSSLDRLVKCLDGLNENQLNWRPPAPNTNSLYALVVHTLAHTEESLLLTLFDQPSQRDREQEFQAKGQSADALIAQWQSLRERLQQTLLNLSADDLERKHLHPRRGYITGLDILIIVATHIAEHVGHAELTRDLALASTLQ</sequence>
<dbReference type="InterPro" id="IPR034660">
    <property type="entry name" value="DinB/YfiT-like"/>
</dbReference>
<evidence type="ECO:0000259" key="1">
    <source>
        <dbReference type="Pfam" id="PF12867"/>
    </source>
</evidence>
<protein>
    <recommendedName>
        <fullName evidence="1">DinB-like domain-containing protein</fullName>
    </recommendedName>
</protein>
<dbReference type="EMBL" id="AP019376">
    <property type="protein sequence ID" value="BBH87087.1"/>
    <property type="molecule type" value="Genomic_DNA"/>
</dbReference>